<proteinExistence type="predicted"/>
<dbReference type="EMBL" id="MEUB01000071">
    <property type="protein sequence ID" value="OGC18546.1"/>
    <property type="molecule type" value="Genomic_DNA"/>
</dbReference>
<evidence type="ECO:0000313" key="3">
    <source>
        <dbReference type="Proteomes" id="UP000178417"/>
    </source>
</evidence>
<feature type="region of interest" description="Disordered" evidence="1">
    <location>
        <begin position="222"/>
        <end position="305"/>
    </location>
</feature>
<protein>
    <submittedName>
        <fullName evidence="2">Uncharacterized protein</fullName>
    </submittedName>
</protein>
<gene>
    <name evidence="2" type="ORF">A2310_01915</name>
</gene>
<reference evidence="2 3" key="1">
    <citation type="journal article" date="2016" name="Nat. Commun.">
        <title>Thousands of microbial genomes shed light on interconnected biogeochemical processes in an aquifer system.</title>
        <authorList>
            <person name="Anantharaman K."/>
            <person name="Brown C.T."/>
            <person name="Hug L.A."/>
            <person name="Sharon I."/>
            <person name="Castelle C.J."/>
            <person name="Probst A.J."/>
            <person name="Thomas B.C."/>
            <person name="Singh A."/>
            <person name="Wilkins M.J."/>
            <person name="Karaoz U."/>
            <person name="Brodie E.L."/>
            <person name="Williams K.H."/>
            <person name="Hubbard S.S."/>
            <person name="Banfield J.F."/>
        </authorList>
    </citation>
    <scope>NUCLEOTIDE SEQUENCE [LARGE SCALE GENOMIC DNA]</scope>
</reference>
<sequence length="333" mass="37212">MSVRITNATRATIAQRYTGPASKKNFRGNETYSDAGGVRRGTLSEYNLLVRRTDSPELYKFAFFRKKEALCLEKERNKLEEFEAKRKDLENILLGKAGDNERIGDTFIRMAGECFGNEIAEIVAKRINQIVDNNLIVGIDAEIRSGVCLMARDAYDKMIAENSYALAFAKWFSAQELFLAKALDQEQLEFIDNFGFLKMEVGAIKPEHRPLVYSEAVDLADTPTDPGVGKKQAPPSTETPGRRKGAAKPLFHSKHPEEPKTSGERTRIVNAGDISGDREDKTRMLSSGAERQLSPFVEQPKRTTAQSSIPFAASARLIKNSGIKGWVRSFLKR</sequence>
<name>A0A1F4SDP3_UNCSA</name>
<evidence type="ECO:0000313" key="2">
    <source>
        <dbReference type="EMBL" id="OGC18546.1"/>
    </source>
</evidence>
<feature type="compositionally biased region" description="Basic and acidic residues" evidence="1">
    <location>
        <begin position="254"/>
        <end position="267"/>
    </location>
</feature>
<dbReference type="Proteomes" id="UP000178417">
    <property type="component" value="Unassembled WGS sequence"/>
</dbReference>
<accession>A0A1F4SDP3</accession>
<organism evidence="2 3">
    <name type="scientific">candidate division WOR-1 bacterium RIFOXYB2_FULL_37_13</name>
    <dbReference type="NCBI Taxonomy" id="1802579"/>
    <lineage>
        <taxon>Bacteria</taxon>
        <taxon>Bacillati</taxon>
        <taxon>Saganbacteria</taxon>
    </lineage>
</organism>
<evidence type="ECO:0000256" key="1">
    <source>
        <dbReference type="SAM" id="MobiDB-lite"/>
    </source>
</evidence>
<comment type="caution">
    <text evidence="2">The sequence shown here is derived from an EMBL/GenBank/DDBJ whole genome shotgun (WGS) entry which is preliminary data.</text>
</comment>
<dbReference type="AlphaFoldDB" id="A0A1F4SDP3"/>